<dbReference type="InterPro" id="IPR000073">
    <property type="entry name" value="AB_hydrolase_1"/>
</dbReference>
<evidence type="ECO:0000256" key="1">
    <source>
        <dbReference type="ARBA" id="ARBA00023002"/>
    </source>
</evidence>
<evidence type="ECO:0000259" key="4">
    <source>
        <dbReference type="Pfam" id="PF12697"/>
    </source>
</evidence>
<dbReference type="EMBL" id="MU853660">
    <property type="protein sequence ID" value="KAK4139501.1"/>
    <property type="molecule type" value="Genomic_DNA"/>
</dbReference>
<feature type="domain" description="AB hydrolase-1" evidence="4">
    <location>
        <begin position="350"/>
        <end position="613"/>
    </location>
</feature>
<keyword evidence="6" id="KW-0378">Hydrolase</keyword>
<keyword evidence="7" id="KW-1185">Reference proteome</keyword>
<reference evidence="6" key="1">
    <citation type="journal article" date="2023" name="Mol. Phylogenet. Evol.">
        <title>Genome-scale phylogeny and comparative genomics of the fungal order Sordariales.</title>
        <authorList>
            <person name="Hensen N."/>
            <person name="Bonometti L."/>
            <person name="Westerberg I."/>
            <person name="Brannstrom I.O."/>
            <person name="Guillou S."/>
            <person name="Cros-Aarteil S."/>
            <person name="Calhoun S."/>
            <person name="Haridas S."/>
            <person name="Kuo A."/>
            <person name="Mondo S."/>
            <person name="Pangilinan J."/>
            <person name="Riley R."/>
            <person name="LaButti K."/>
            <person name="Andreopoulos B."/>
            <person name="Lipzen A."/>
            <person name="Chen C."/>
            <person name="Yan M."/>
            <person name="Daum C."/>
            <person name="Ng V."/>
            <person name="Clum A."/>
            <person name="Steindorff A."/>
            <person name="Ohm R.A."/>
            <person name="Martin F."/>
            <person name="Silar P."/>
            <person name="Natvig D.O."/>
            <person name="Lalanne C."/>
            <person name="Gautier V."/>
            <person name="Ament-Velasquez S.L."/>
            <person name="Kruys A."/>
            <person name="Hutchinson M.I."/>
            <person name="Powell A.J."/>
            <person name="Barry K."/>
            <person name="Miller A.N."/>
            <person name="Grigoriev I.V."/>
            <person name="Debuchy R."/>
            <person name="Gladieux P."/>
            <person name="Hiltunen Thoren M."/>
            <person name="Johannesson H."/>
        </authorList>
    </citation>
    <scope>NUCLEOTIDE SEQUENCE</scope>
    <source>
        <strain evidence="6">CBS 141.50</strain>
    </source>
</reference>
<dbReference type="PANTHER" id="PTHR15020:SF37">
    <property type="entry name" value="OXIDOREDUCTASE MDPK"/>
    <property type="match status" value="1"/>
</dbReference>
<dbReference type="SUPFAM" id="SSF53474">
    <property type="entry name" value="alpha/beta-Hydrolases"/>
    <property type="match status" value="1"/>
</dbReference>
<dbReference type="GO" id="GO:0004497">
    <property type="term" value="F:monooxygenase activity"/>
    <property type="evidence" value="ECO:0007669"/>
    <property type="project" value="UniProtKB-KW"/>
</dbReference>
<dbReference type="GeneID" id="87818902"/>
<dbReference type="Pfam" id="PF13460">
    <property type="entry name" value="NAD_binding_10"/>
    <property type="match status" value="1"/>
</dbReference>
<protein>
    <submittedName>
        <fullName evidence="6">Alpha/Beta hydrolase protein</fullName>
    </submittedName>
</protein>
<dbReference type="Pfam" id="PF12697">
    <property type="entry name" value="Abhydrolase_6"/>
    <property type="match status" value="1"/>
</dbReference>
<dbReference type="Gene3D" id="3.40.50.1820">
    <property type="entry name" value="alpha/beta hydrolase"/>
    <property type="match status" value="1"/>
</dbReference>
<dbReference type="InterPro" id="IPR016040">
    <property type="entry name" value="NAD(P)-bd_dom"/>
</dbReference>
<evidence type="ECO:0000256" key="2">
    <source>
        <dbReference type="ARBA" id="ARBA00023033"/>
    </source>
</evidence>
<dbReference type="Proteomes" id="UP001302676">
    <property type="component" value="Unassembled WGS sequence"/>
</dbReference>
<gene>
    <name evidence="6" type="ORF">C8A04DRAFT_33007</name>
</gene>
<evidence type="ECO:0000256" key="3">
    <source>
        <dbReference type="ARBA" id="ARBA00038376"/>
    </source>
</evidence>
<dbReference type="InterPro" id="IPR036291">
    <property type="entry name" value="NAD(P)-bd_dom_sf"/>
</dbReference>
<evidence type="ECO:0000313" key="7">
    <source>
        <dbReference type="Proteomes" id="UP001302676"/>
    </source>
</evidence>
<dbReference type="SUPFAM" id="SSF51735">
    <property type="entry name" value="NAD(P)-binding Rossmann-fold domains"/>
    <property type="match status" value="1"/>
</dbReference>
<keyword evidence="2" id="KW-0503">Monooxygenase</keyword>
<evidence type="ECO:0000313" key="6">
    <source>
        <dbReference type="EMBL" id="KAK4139501.1"/>
    </source>
</evidence>
<dbReference type="PANTHER" id="PTHR15020">
    <property type="entry name" value="FLAVIN REDUCTASE-RELATED"/>
    <property type="match status" value="1"/>
</dbReference>
<dbReference type="GO" id="GO:0016787">
    <property type="term" value="F:hydrolase activity"/>
    <property type="evidence" value="ECO:0007669"/>
    <property type="project" value="UniProtKB-KW"/>
</dbReference>
<dbReference type="RefSeq" id="XP_062632872.1">
    <property type="nucleotide sequence ID" value="XM_062782289.1"/>
</dbReference>
<comment type="caution">
    <text evidence="6">The sequence shown here is derived from an EMBL/GenBank/DDBJ whole genome shotgun (WGS) entry which is preliminary data.</text>
</comment>
<organism evidence="6 7">
    <name type="scientific">Dichotomopilus funicola</name>
    <dbReference type="NCBI Taxonomy" id="1934379"/>
    <lineage>
        <taxon>Eukaryota</taxon>
        <taxon>Fungi</taxon>
        <taxon>Dikarya</taxon>
        <taxon>Ascomycota</taxon>
        <taxon>Pezizomycotina</taxon>
        <taxon>Sordariomycetes</taxon>
        <taxon>Sordariomycetidae</taxon>
        <taxon>Sordariales</taxon>
        <taxon>Chaetomiaceae</taxon>
        <taxon>Dichotomopilus</taxon>
    </lineage>
</organism>
<dbReference type="Gene3D" id="3.40.50.720">
    <property type="entry name" value="NAD(P)-binding Rossmann-like Domain"/>
    <property type="match status" value="1"/>
</dbReference>
<feature type="domain" description="NAD(P)-binding" evidence="5">
    <location>
        <begin position="8"/>
        <end position="213"/>
    </location>
</feature>
<reference evidence="6" key="2">
    <citation type="submission" date="2023-05" db="EMBL/GenBank/DDBJ databases">
        <authorList>
            <consortium name="Lawrence Berkeley National Laboratory"/>
            <person name="Steindorff A."/>
            <person name="Hensen N."/>
            <person name="Bonometti L."/>
            <person name="Westerberg I."/>
            <person name="Brannstrom I.O."/>
            <person name="Guillou S."/>
            <person name="Cros-Aarteil S."/>
            <person name="Calhoun S."/>
            <person name="Haridas S."/>
            <person name="Kuo A."/>
            <person name="Mondo S."/>
            <person name="Pangilinan J."/>
            <person name="Riley R."/>
            <person name="Labutti K."/>
            <person name="Andreopoulos B."/>
            <person name="Lipzen A."/>
            <person name="Chen C."/>
            <person name="Yanf M."/>
            <person name="Daum C."/>
            <person name="Ng V."/>
            <person name="Clum A."/>
            <person name="Ohm R."/>
            <person name="Martin F."/>
            <person name="Silar P."/>
            <person name="Natvig D."/>
            <person name="Lalanne C."/>
            <person name="Gautier V."/>
            <person name="Ament-Velasquez S.L."/>
            <person name="Kruys A."/>
            <person name="Hutchinson M.I."/>
            <person name="Powell A.J."/>
            <person name="Barry K."/>
            <person name="Miller A.N."/>
            <person name="Grigoriev I.V."/>
            <person name="Debuchy R."/>
            <person name="Gladieux P."/>
            <person name="Thoren M.H."/>
            <person name="Johannesson H."/>
        </authorList>
    </citation>
    <scope>NUCLEOTIDE SEQUENCE</scope>
    <source>
        <strain evidence="6">CBS 141.50</strain>
    </source>
</reference>
<accession>A0AAN6UX79</accession>
<name>A0AAN6UX79_9PEZI</name>
<dbReference type="InterPro" id="IPR029058">
    <property type="entry name" value="AB_hydrolase_fold"/>
</dbReference>
<sequence length="633" mass="67845">MPTYAVLGATGNTGTAIIQLLLSSPDAHVHAFCRNREKLARVLPEAITSPRVQIFEGSIHDVPLLASCLRNCRAAFLVTSTNDNVPGFRVGQDMATSVLVALKEEKKKTLGQPSSIPKLILLSSATIDDVLSRNTPYLLRRVLLWSASHVYADLRATERLLRAAHEDSGITSIFIKPGALSVDRQRGHGLSFTEESSPLSYLDLAAGMIEAADDAEGSYDMRNVGVVNVGGGRAAFPRGLPSPATMLPVTLLALELLLLSSAAAANPGAAKHQCRDFLIPVSVTAPYYDINLSINTDWDLLDYIINSTRRDSQQTFKPIGGNHSESTNYTIGATFCAPANAGNASGTVLLLTAGTMVDRSYWDPVFKGSEKYSFVQHALDEGYSVFSYDRLGTGRSTRPDPISHAQAAPQVEILTTLTKLLQQPNSPYTSGTAVHRVVHVGHSFGAFLVLAAQAATSQPSPSGGSGLGDAVVLTGYSGLYNWLSLFTGGSQVRIAAQADPKKWSGLPRGYVVPADLYSASYGGFKTPYFDREVAEWLYETQQPIALGDLVTAGTLTIDLENIKVPVQVVQGRYDLTACGGFCDGLLDNVAATFPNSPRVDVDASFDGGHLLNFHFDGKRSFQAITDFVGQVVK</sequence>
<dbReference type="AlphaFoldDB" id="A0AAN6UX79"/>
<comment type="similarity">
    <text evidence="3">Belongs to the avfA family.</text>
</comment>
<evidence type="ECO:0000259" key="5">
    <source>
        <dbReference type="Pfam" id="PF13460"/>
    </source>
</evidence>
<keyword evidence="1" id="KW-0560">Oxidoreductase</keyword>
<proteinExistence type="inferred from homology"/>